<protein>
    <submittedName>
        <fullName evidence="9">Deoxyribonuclease HsdR</fullName>
    </submittedName>
</protein>
<keyword evidence="2" id="KW-0479">Metal-binding</keyword>
<evidence type="ECO:0000256" key="5">
    <source>
        <dbReference type="ARBA" id="ARBA00023049"/>
    </source>
</evidence>
<comment type="cofactor">
    <cofactor evidence="6">
        <name>Zn(2+)</name>
        <dbReference type="ChEBI" id="CHEBI:29105"/>
    </cofactor>
    <text evidence="6">Binds 1 zinc ion per subunit.</text>
</comment>
<evidence type="ECO:0000256" key="6">
    <source>
        <dbReference type="RuleBase" id="RU003983"/>
    </source>
</evidence>
<name>A0A1X3DGX2_9NEIS</name>
<evidence type="ECO:0000256" key="4">
    <source>
        <dbReference type="ARBA" id="ARBA00022833"/>
    </source>
</evidence>
<dbReference type="GO" id="GO:0016020">
    <property type="term" value="C:membrane"/>
    <property type="evidence" value="ECO:0007669"/>
    <property type="project" value="TreeGrafter"/>
</dbReference>
<evidence type="ECO:0000259" key="8">
    <source>
        <dbReference type="Pfam" id="PF01435"/>
    </source>
</evidence>
<dbReference type="InterPro" id="IPR001915">
    <property type="entry name" value="Peptidase_M48"/>
</dbReference>
<dbReference type="Proteomes" id="UP000193346">
    <property type="component" value="Unassembled WGS sequence"/>
</dbReference>
<keyword evidence="1 6" id="KW-0645">Protease</keyword>
<feature type="signal peptide" evidence="7">
    <location>
        <begin position="1"/>
        <end position="26"/>
    </location>
</feature>
<evidence type="ECO:0000256" key="7">
    <source>
        <dbReference type="SAM" id="SignalP"/>
    </source>
</evidence>
<dbReference type="GO" id="GO:0004222">
    <property type="term" value="F:metalloendopeptidase activity"/>
    <property type="evidence" value="ECO:0007669"/>
    <property type="project" value="InterPro"/>
</dbReference>
<comment type="similarity">
    <text evidence="6">Belongs to the peptidase M48 family.</text>
</comment>
<sequence>MKSTFALRSGALLCAAVLAVSGCTSVADIAGYDSATLNEGAAKNYAQVMNQARSQRALDTSSKTAKRVHAVFNRLKPHAERANQTGVPFKWEMSVIRSNELNAWAMPGGKMAMYTGLVERLKLNDDEIAAVVGHEMTHALLEHSKKAIGQQVLTNIAVGVGGSVLAAKTGVSNDTVNLSSALLSEYGVNMPFSRSQEREADAGGVRLMAEAGYNPQAAITVWEKMEKVGGHSHGALATLASTHPSNKDRMEAIRKMLPEVMPIYERNKRSR</sequence>
<evidence type="ECO:0000256" key="3">
    <source>
        <dbReference type="ARBA" id="ARBA00022801"/>
    </source>
</evidence>
<organism evidence="9 11">
    <name type="scientific">Neisseria dumasiana</name>
    <dbReference type="NCBI Taxonomy" id="1931275"/>
    <lineage>
        <taxon>Bacteria</taxon>
        <taxon>Pseudomonadati</taxon>
        <taxon>Pseudomonadota</taxon>
        <taxon>Betaproteobacteria</taxon>
        <taxon>Neisseriales</taxon>
        <taxon>Neisseriaceae</taxon>
        <taxon>Neisseria</taxon>
    </lineage>
</organism>
<keyword evidence="12" id="KW-1185">Reference proteome</keyword>
<dbReference type="CDD" id="cd07331">
    <property type="entry name" value="M48C_Oma1_like"/>
    <property type="match status" value="1"/>
</dbReference>
<evidence type="ECO:0000313" key="11">
    <source>
        <dbReference type="Proteomes" id="UP000193303"/>
    </source>
</evidence>
<dbReference type="GO" id="GO:0051603">
    <property type="term" value="P:proteolysis involved in protein catabolic process"/>
    <property type="evidence" value="ECO:0007669"/>
    <property type="project" value="TreeGrafter"/>
</dbReference>
<dbReference type="EMBL" id="MTAB01000018">
    <property type="protein sequence ID" value="OSI19804.1"/>
    <property type="molecule type" value="Genomic_DNA"/>
</dbReference>
<dbReference type="InterPro" id="IPR051156">
    <property type="entry name" value="Mito/Outer_Membr_Metalloprot"/>
</dbReference>
<reference evidence="9 12" key="2">
    <citation type="submission" date="2017-01" db="EMBL/GenBank/DDBJ databases">
        <authorList>
            <person name="Wolfgang W.J."/>
            <person name="Cole J."/>
            <person name="Wroblewski D."/>
            <person name="Mcginnis J."/>
            <person name="Musser K.A."/>
        </authorList>
    </citation>
    <scope>NUCLEOTIDE SEQUENCE</scope>
    <source>
        <strain evidence="9">124861</strain>
        <strain evidence="10 12">93087</strain>
    </source>
</reference>
<evidence type="ECO:0000313" key="10">
    <source>
        <dbReference type="EMBL" id="OSI29491.1"/>
    </source>
</evidence>
<gene>
    <name evidence="9" type="ORF">BV912_08250</name>
    <name evidence="10" type="ORF">BV913_11320</name>
</gene>
<reference evidence="11" key="1">
    <citation type="submission" date="2017-01" db="EMBL/GenBank/DDBJ databases">
        <authorList>
            <person name="Mah S.A."/>
            <person name="Swanson W.J."/>
            <person name="Moy G.W."/>
            <person name="Vacquier V.D."/>
        </authorList>
    </citation>
    <scope>NUCLEOTIDE SEQUENCE [LARGE SCALE GENOMIC DNA]</scope>
    <source>
        <strain evidence="11">124861</strain>
    </source>
</reference>
<dbReference type="Gene3D" id="3.30.2010.10">
    <property type="entry name" value="Metalloproteases ('zincins'), catalytic domain"/>
    <property type="match status" value="1"/>
</dbReference>
<dbReference type="STRING" id="1931275.BV914_03785"/>
<keyword evidence="5 6" id="KW-0482">Metalloprotease</keyword>
<keyword evidence="4 6" id="KW-0862">Zinc</keyword>
<keyword evidence="7" id="KW-0732">Signal</keyword>
<feature type="domain" description="Peptidase M48" evidence="8">
    <location>
        <begin position="63"/>
        <end position="256"/>
    </location>
</feature>
<proteinExistence type="inferred from homology"/>
<dbReference type="EMBL" id="MTAC01000040">
    <property type="protein sequence ID" value="OSI29491.1"/>
    <property type="molecule type" value="Genomic_DNA"/>
</dbReference>
<feature type="chain" id="PRO_5010858502" evidence="7">
    <location>
        <begin position="27"/>
        <end position="271"/>
    </location>
</feature>
<evidence type="ECO:0000256" key="1">
    <source>
        <dbReference type="ARBA" id="ARBA00022670"/>
    </source>
</evidence>
<keyword evidence="3 6" id="KW-0378">Hydrolase</keyword>
<dbReference type="Pfam" id="PF01435">
    <property type="entry name" value="Peptidase_M48"/>
    <property type="match status" value="1"/>
</dbReference>
<evidence type="ECO:0000313" key="12">
    <source>
        <dbReference type="Proteomes" id="UP000193346"/>
    </source>
</evidence>
<dbReference type="Proteomes" id="UP000193303">
    <property type="component" value="Unassembled WGS sequence"/>
</dbReference>
<dbReference type="PANTHER" id="PTHR22726">
    <property type="entry name" value="METALLOENDOPEPTIDASE OMA1"/>
    <property type="match status" value="1"/>
</dbReference>
<accession>A0A1X3DGX2</accession>
<evidence type="ECO:0000256" key="2">
    <source>
        <dbReference type="ARBA" id="ARBA00022723"/>
    </source>
</evidence>
<dbReference type="GO" id="GO:0046872">
    <property type="term" value="F:metal ion binding"/>
    <property type="evidence" value="ECO:0007669"/>
    <property type="project" value="UniProtKB-KW"/>
</dbReference>
<evidence type="ECO:0000313" key="9">
    <source>
        <dbReference type="EMBL" id="OSI19804.1"/>
    </source>
</evidence>
<dbReference type="PANTHER" id="PTHR22726:SF1">
    <property type="entry name" value="METALLOENDOPEPTIDASE OMA1, MITOCHONDRIAL"/>
    <property type="match status" value="1"/>
</dbReference>
<dbReference type="RefSeq" id="WP_085359798.1">
    <property type="nucleotide sequence ID" value="NZ_CP091509.1"/>
</dbReference>
<dbReference type="AlphaFoldDB" id="A0A1X3DGX2"/>
<dbReference type="PROSITE" id="PS51257">
    <property type="entry name" value="PROKAR_LIPOPROTEIN"/>
    <property type="match status" value="1"/>
</dbReference>
<comment type="caution">
    <text evidence="9">The sequence shown here is derived from an EMBL/GenBank/DDBJ whole genome shotgun (WGS) entry which is preliminary data.</text>
</comment>
<dbReference type="OrthoDB" id="9810445at2"/>